<dbReference type="Gene3D" id="1.50.10.20">
    <property type="match status" value="1"/>
</dbReference>
<accession>A0A223E473</accession>
<dbReference type="Pfam" id="PF13243">
    <property type="entry name" value="SQHop_cyclase_C"/>
    <property type="match status" value="1"/>
</dbReference>
<evidence type="ECO:0000313" key="3">
    <source>
        <dbReference type="Proteomes" id="UP000214606"/>
    </source>
</evidence>
<evidence type="ECO:0000259" key="1">
    <source>
        <dbReference type="Pfam" id="PF13243"/>
    </source>
</evidence>
<dbReference type="EMBL" id="CP017703">
    <property type="protein sequence ID" value="ASS90054.1"/>
    <property type="molecule type" value="Genomic_DNA"/>
</dbReference>
<dbReference type="InterPro" id="IPR032696">
    <property type="entry name" value="SQ_cyclase_C"/>
</dbReference>
<sequence>MMMEATGHKFILQSAEREDWTTSYPTGQAMAGGFYIHYQSYQHVFPLLTLSHYQKKFEISVNKNIISE</sequence>
<dbReference type="Proteomes" id="UP000214606">
    <property type="component" value="Chromosome"/>
</dbReference>
<dbReference type="SUPFAM" id="SSF48239">
    <property type="entry name" value="Terpenoid cyclases/Protein prenyltransferases"/>
    <property type="match status" value="1"/>
</dbReference>
<organism evidence="2 3">
    <name type="scientific">Aeribacillus pallidus</name>
    <dbReference type="NCBI Taxonomy" id="33936"/>
    <lineage>
        <taxon>Bacteria</taxon>
        <taxon>Bacillati</taxon>
        <taxon>Bacillota</taxon>
        <taxon>Bacilli</taxon>
        <taxon>Bacillales</taxon>
        <taxon>Bacillaceae</taxon>
        <taxon>Aeribacillus</taxon>
    </lineage>
</organism>
<dbReference type="InterPro" id="IPR008930">
    <property type="entry name" value="Terpenoid_cyclase/PrenylTrfase"/>
</dbReference>
<protein>
    <recommendedName>
        <fullName evidence="1">Squalene cyclase C-terminal domain-containing protein</fullName>
    </recommendedName>
</protein>
<gene>
    <name evidence="2" type="ORF">AP3564_07240</name>
</gene>
<dbReference type="AlphaFoldDB" id="A0A223E473"/>
<dbReference type="KEGG" id="apak:AP3564_07240"/>
<feature type="domain" description="Squalene cyclase C-terminal" evidence="1">
    <location>
        <begin position="7"/>
        <end position="55"/>
    </location>
</feature>
<proteinExistence type="predicted"/>
<evidence type="ECO:0000313" key="2">
    <source>
        <dbReference type="EMBL" id="ASS90054.1"/>
    </source>
</evidence>
<name>A0A223E473_9BACI</name>
<reference evidence="2 3" key="1">
    <citation type="submission" date="2016-10" db="EMBL/GenBank/DDBJ databases">
        <title>The whole genome sequencing and assembly of Aeribacillus pallidus KCTC3564 strain.</title>
        <authorList>
            <person name="Lee Y.-J."/>
            <person name="Park M.-K."/>
            <person name="Yi H."/>
            <person name="Bahn Y.-S."/>
            <person name="Kim J.F."/>
            <person name="Lee D.-W."/>
        </authorList>
    </citation>
    <scope>NUCLEOTIDE SEQUENCE [LARGE SCALE GENOMIC DNA]</scope>
    <source>
        <strain evidence="2 3">KCTC3564</strain>
    </source>
</reference>